<evidence type="ECO:0000313" key="2">
    <source>
        <dbReference type="EMBL" id="CAG8843084.1"/>
    </source>
</evidence>
<protein>
    <submittedName>
        <fullName evidence="2">22553_t:CDS:1</fullName>
    </submittedName>
</protein>
<dbReference type="Proteomes" id="UP000789901">
    <property type="component" value="Unassembled WGS sequence"/>
</dbReference>
<sequence length="73" mass="8467">DAIIKVEKKVLPSKVITNKSREQRSEPKELRDMKTIKTLSILIGKIRKNQGNSANLVEGTKEQDSREKWQNYK</sequence>
<feature type="compositionally biased region" description="Basic and acidic residues" evidence="1">
    <location>
        <begin position="59"/>
        <end position="73"/>
    </location>
</feature>
<evidence type="ECO:0000313" key="3">
    <source>
        <dbReference type="Proteomes" id="UP000789901"/>
    </source>
</evidence>
<name>A0ABN7WZ14_GIGMA</name>
<organism evidence="2 3">
    <name type="scientific">Gigaspora margarita</name>
    <dbReference type="NCBI Taxonomy" id="4874"/>
    <lineage>
        <taxon>Eukaryota</taxon>
        <taxon>Fungi</taxon>
        <taxon>Fungi incertae sedis</taxon>
        <taxon>Mucoromycota</taxon>
        <taxon>Glomeromycotina</taxon>
        <taxon>Glomeromycetes</taxon>
        <taxon>Diversisporales</taxon>
        <taxon>Gigasporaceae</taxon>
        <taxon>Gigaspora</taxon>
    </lineage>
</organism>
<accession>A0ABN7WZ14</accession>
<gene>
    <name evidence="2" type="ORF">GMARGA_LOCUS36347</name>
</gene>
<reference evidence="2 3" key="1">
    <citation type="submission" date="2021-06" db="EMBL/GenBank/DDBJ databases">
        <authorList>
            <person name="Kallberg Y."/>
            <person name="Tangrot J."/>
            <person name="Rosling A."/>
        </authorList>
    </citation>
    <scope>NUCLEOTIDE SEQUENCE [LARGE SCALE GENOMIC DNA]</scope>
    <source>
        <strain evidence="2 3">120-4 pot B 10/14</strain>
    </source>
</reference>
<feature type="region of interest" description="Disordered" evidence="1">
    <location>
        <begin position="52"/>
        <end position="73"/>
    </location>
</feature>
<dbReference type="EMBL" id="CAJVQB010071203">
    <property type="protein sequence ID" value="CAG8843084.1"/>
    <property type="molecule type" value="Genomic_DNA"/>
</dbReference>
<evidence type="ECO:0000256" key="1">
    <source>
        <dbReference type="SAM" id="MobiDB-lite"/>
    </source>
</evidence>
<feature type="non-terminal residue" evidence="2">
    <location>
        <position position="1"/>
    </location>
</feature>
<proteinExistence type="predicted"/>
<comment type="caution">
    <text evidence="2">The sequence shown here is derived from an EMBL/GenBank/DDBJ whole genome shotgun (WGS) entry which is preliminary data.</text>
</comment>
<keyword evidence="3" id="KW-1185">Reference proteome</keyword>